<gene>
    <name evidence="2" type="ORF">ACFOPQ_06765</name>
</gene>
<feature type="chain" id="PRO_5046949320" evidence="1">
    <location>
        <begin position="19"/>
        <end position="268"/>
    </location>
</feature>
<feature type="signal peptide" evidence="1">
    <location>
        <begin position="1"/>
        <end position="18"/>
    </location>
</feature>
<sequence>MRKVLLLLAWNLGVVASAGGREPPAGTGLNAAPLGRVVEVQQVPGVPVDEAAGTFFNFPAHTRLVLNRPGERWKASYAGDQPPAYIALYPVDALLGQFPQRGPNTMYREVVKRLNALRNLQPAEQLARPLPYFPVPNAFQAVSGAARVIRTPTFRGVRYLTIHSQEAGVRFPREAVEYTFQGLTTDGRTLISMHVPYPVAALPSRAALDTAKAWALAPYPGTLDSPEGRAFKKRNADYLADLQRTFDAQDTARQMRALDAALESLRVR</sequence>
<evidence type="ECO:0000256" key="1">
    <source>
        <dbReference type="SAM" id="SignalP"/>
    </source>
</evidence>
<organism evidence="2 3">
    <name type="scientific">Deinococcus antarcticus</name>
    <dbReference type="NCBI Taxonomy" id="1298767"/>
    <lineage>
        <taxon>Bacteria</taxon>
        <taxon>Thermotogati</taxon>
        <taxon>Deinococcota</taxon>
        <taxon>Deinococci</taxon>
        <taxon>Deinococcales</taxon>
        <taxon>Deinococcaceae</taxon>
        <taxon>Deinococcus</taxon>
    </lineage>
</organism>
<keyword evidence="1" id="KW-0732">Signal</keyword>
<dbReference type="RefSeq" id="WP_380076612.1">
    <property type="nucleotide sequence ID" value="NZ_JBHRZF010000073.1"/>
</dbReference>
<dbReference type="Proteomes" id="UP001595748">
    <property type="component" value="Unassembled WGS sequence"/>
</dbReference>
<evidence type="ECO:0000313" key="3">
    <source>
        <dbReference type="Proteomes" id="UP001595748"/>
    </source>
</evidence>
<accession>A0ABV8A537</accession>
<name>A0ABV8A537_9DEIO</name>
<evidence type="ECO:0000313" key="2">
    <source>
        <dbReference type="EMBL" id="MFC3860466.1"/>
    </source>
</evidence>
<keyword evidence="3" id="KW-1185">Reference proteome</keyword>
<comment type="caution">
    <text evidence="2">The sequence shown here is derived from an EMBL/GenBank/DDBJ whole genome shotgun (WGS) entry which is preliminary data.</text>
</comment>
<protein>
    <submittedName>
        <fullName evidence="2">Uncharacterized protein</fullName>
    </submittedName>
</protein>
<proteinExistence type="predicted"/>
<reference evidence="3" key="1">
    <citation type="journal article" date="2019" name="Int. J. Syst. Evol. Microbiol.">
        <title>The Global Catalogue of Microorganisms (GCM) 10K type strain sequencing project: providing services to taxonomists for standard genome sequencing and annotation.</title>
        <authorList>
            <consortium name="The Broad Institute Genomics Platform"/>
            <consortium name="The Broad Institute Genome Sequencing Center for Infectious Disease"/>
            <person name="Wu L."/>
            <person name="Ma J."/>
        </authorList>
    </citation>
    <scope>NUCLEOTIDE SEQUENCE [LARGE SCALE GENOMIC DNA]</scope>
    <source>
        <strain evidence="3">CCTCC AB 2013263</strain>
    </source>
</reference>
<dbReference type="EMBL" id="JBHRZF010000073">
    <property type="protein sequence ID" value="MFC3860466.1"/>
    <property type="molecule type" value="Genomic_DNA"/>
</dbReference>